<organism evidence="1 2">
    <name type="scientific">Trichomonascus ciferrii</name>
    <dbReference type="NCBI Taxonomy" id="44093"/>
    <lineage>
        <taxon>Eukaryota</taxon>
        <taxon>Fungi</taxon>
        <taxon>Dikarya</taxon>
        <taxon>Ascomycota</taxon>
        <taxon>Saccharomycotina</taxon>
        <taxon>Dipodascomycetes</taxon>
        <taxon>Dipodascales</taxon>
        <taxon>Trichomonascaceae</taxon>
        <taxon>Trichomonascus</taxon>
        <taxon>Trichomonascus ciferrii complex</taxon>
    </lineage>
</organism>
<proteinExistence type="predicted"/>
<reference evidence="1" key="1">
    <citation type="journal article" date="2019" name="G3 (Bethesda)">
        <title>Genome Assemblies of Two Rare Opportunistic Yeast Pathogens: Diutina rugosa (syn. Candida rugosa) and Trichomonascus ciferrii (syn. Candida ciferrii).</title>
        <authorList>
            <person name="Mixao V."/>
            <person name="Saus E."/>
            <person name="Hansen A.P."/>
            <person name="Lass-Florl C."/>
            <person name="Gabaldon T."/>
        </authorList>
    </citation>
    <scope>NUCLEOTIDE SEQUENCE</scope>
    <source>
        <strain evidence="1">CBS 4856</strain>
    </source>
</reference>
<evidence type="ECO:0000313" key="2">
    <source>
        <dbReference type="Proteomes" id="UP000761534"/>
    </source>
</evidence>
<keyword evidence="2" id="KW-1185">Reference proteome</keyword>
<sequence>MLGLIEKGRPVRFTLKNALKGARMYHTIKREYGLPLYAHEKSPTEVAISLSKDPKAVSVGTLKESMKSFTSPRREYPPFRPVRPSQFESNPSFSPLLWKVLENHIHECPMFQSFGKAEAKSTTFFSVYDFRNPPTYGRIPDVEDIFGTVRLDESGIVKNSFERNTMYRPATTTGFIQLTDLLHEKLKAACEAN</sequence>
<protein>
    <submittedName>
        <fullName evidence="1">Uncharacterized protein</fullName>
    </submittedName>
</protein>
<dbReference type="OrthoDB" id="5397701at2759"/>
<dbReference type="EMBL" id="SWFS01000078">
    <property type="protein sequence ID" value="KAA8916877.1"/>
    <property type="molecule type" value="Genomic_DNA"/>
</dbReference>
<dbReference type="VEuPathDB" id="FungiDB:TRICI_000996"/>
<name>A0A642VB86_9ASCO</name>
<dbReference type="Proteomes" id="UP000761534">
    <property type="component" value="Unassembled WGS sequence"/>
</dbReference>
<comment type="caution">
    <text evidence="1">The sequence shown here is derived from an EMBL/GenBank/DDBJ whole genome shotgun (WGS) entry which is preliminary data.</text>
</comment>
<dbReference type="PANTHER" id="PTHR37331:SF1">
    <property type="entry name" value="YALI0F11671P"/>
    <property type="match status" value="1"/>
</dbReference>
<gene>
    <name evidence="1" type="ORF">TRICI_000996</name>
</gene>
<dbReference type="PANTHER" id="PTHR37331">
    <property type="entry name" value="YALI0F11671P"/>
    <property type="match status" value="1"/>
</dbReference>
<dbReference type="AlphaFoldDB" id="A0A642VB86"/>
<accession>A0A642VB86</accession>
<evidence type="ECO:0000313" key="1">
    <source>
        <dbReference type="EMBL" id="KAA8916877.1"/>
    </source>
</evidence>